<name>U4L555_PYROM</name>
<dbReference type="EMBL" id="HF935591">
    <property type="protein sequence ID" value="CCX11094.1"/>
    <property type="molecule type" value="Genomic_DNA"/>
</dbReference>
<dbReference type="AlphaFoldDB" id="U4L555"/>
<reference evidence="1 2" key="1">
    <citation type="journal article" date="2013" name="PLoS Genet.">
        <title>The genome and development-dependent transcriptomes of Pyronema confluens: a window into fungal evolution.</title>
        <authorList>
            <person name="Traeger S."/>
            <person name="Altegoer F."/>
            <person name="Freitag M."/>
            <person name="Gabaldon T."/>
            <person name="Kempken F."/>
            <person name="Kumar A."/>
            <person name="Marcet-Houben M."/>
            <person name="Poggeler S."/>
            <person name="Stajich J.E."/>
            <person name="Nowrousian M."/>
        </authorList>
    </citation>
    <scope>NUCLEOTIDE SEQUENCE [LARGE SCALE GENOMIC DNA]</scope>
    <source>
        <strain evidence="2">CBS 100304</strain>
        <tissue evidence="1">Vegetative mycelium</tissue>
    </source>
</reference>
<evidence type="ECO:0000313" key="1">
    <source>
        <dbReference type="EMBL" id="CCX11094.1"/>
    </source>
</evidence>
<evidence type="ECO:0000313" key="2">
    <source>
        <dbReference type="Proteomes" id="UP000018144"/>
    </source>
</evidence>
<organism evidence="1 2">
    <name type="scientific">Pyronema omphalodes (strain CBS 100304)</name>
    <name type="common">Pyronema confluens</name>
    <dbReference type="NCBI Taxonomy" id="1076935"/>
    <lineage>
        <taxon>Eukaryota</taxon>
        <taxon>Fungi</taxon>
        <taxon>Dikarya</taxon>
        <taxon>Ascomycota</taxon>
        <taxon>Pezizomycotina</taxon>
        <taxon>Pezizomycetes</taxon>
        <taxon>Pezizales</taxon>
        <taxon>Pyronemataceae</taxon>
        <taxon>Pyronema</taxon>
    </lineage>
</organism>
<accession>U4L555</accession>
<dbReference type="Proteomes" id="UP000018144">
    <property type="component" value="Unassembled WGS sequence"/>
</dbReference>
<proteinExistence type="predicted"/>
<sequence>MEQPPLDNPNLEHLCMSPFRTTVIRPLVPRHRCFVE</sequence>
<gene>
    <name evidence="1" type="ORF">PCON_10688</name>
</gene>
<keyword evidence="2" id="KW-1185">Reference proteome</keyword>
<protein>
    <submittedName>
        <fullName evidence="1">Uncharacterized protein</fullName>
    </submittedName>
</protein>